<reference evidence="10 11" key="1">
    <citation type="submission" date="2016-10" db="EMBL/GenBank/DDBJ databases">
        <authorList>
            <person name="de Groot N.N."/>
        </authorList>
    </citation>
    <scope>NUCLEOTIDE SEQUENCE [LARGE SCALE GENOMIC DNA]</scope>
    <source>
        <strain evidence="10 11">DSM 21039</strain>
    </source>
</reference>
<comment type="subcellular location">
    <subcellularLocation>
        <location evidence="1">Cell outer membrane</location>
    </subcellularLocation>
</comment>
<evidence type="ECO:0000256" key="5">
    <source>
        <dbReference type="ARBA" id="ARBA00022692"/>
    </source>
</evidence>
<dbReference type="SUPFAM" id="SSF56954">
    <property type="entry name" value="Outer membrane efflux proteins (OEP)"/>
    <property type="match status" value="1"/>
</dbReference>
<dbReference type="InterPro" id="IPR051906">
    <property type="entry name" value="TolC-like"/>
</dbReference>
<dbReference type="Pfam" id="PF02321">
    <property type="entry name" value="OEP"/>
    <property type="match status" value="2"/>
</dbReference>
<gene>
    <name evidence="10" type="ORF">SAMN04488505_102822</name>
</gene>
<evidence type="ECO:0000256" key="3">
    <source>
        <dbReference type="ARBA" id="ARBA00022448"/>
    </source>
</evidence>
<keyword evidence="3" id="KW-0813">Transport</keyword>
<keyword evidence="8" id="KW-0175">Coiled coil</keyword>
<evidence type="ECO:0000256" key="1">
    <source>
        <dbReference type="ARBA" id="ARBA00004442"/>
    </source>
</evidence>
<evidence type="ECO:0000256" key="7">
    <source>
        <dbReference type="ARBA" id="ARBA00023237"/>
    </source>
</evidence>
<dbReference type="AlphaFoldDB" id="A0A1H7S4N5"/>
<evidence type="ECO:0000256" key="6">
    <source>
        <dbReference type="ARBA" id="ARBA00023136"/>
    </source>
</evidence>
<organism evidence="10 11">
    <name type="scientific">Chitinophaga rupis</name>
    <dbReference type="NCBI Taxonomy" id="573321"/>
    <lineage>
        <taxon>Bacteria</taxon>
        <taxon>Pseudomonadati</taxon>
        <taxon>Bacteroidota</taxon>
        <taxon>Chitinophagia</taxon>
        <taxon>Chitinophagales</taxon>
        <taxon>Chitinophagaceae</taxon>
        <taxon>Chitinophaga</taxon>
    </lineage>
</organism>
<evidence type="ECO:0000313" key="10">
    <source>
        <dbReference type="EMBL" id="SEL67483.1"/>
    </source>
</evidence>
<dbReference type="Gene3D" id="1.20.1600.10">
    <property type="entry name" value="Outer membrane efflux proteins (OEP)"/>
    <property type="match status" value="1"/>
</dbReference>
<dbReference type="GO" id="GO:1990281">
    <property type="term" value="C:efflux pump complex"/>
    <property type="evidence" value="ECO:0007669"/>
    <property type="project" value="TreeGrafter"/>
</dbReference>
<keyword evidence="9" id="KW-0732">Signal</keyword>
<dbReference type="PANTHER" id="PTHR30026">
    <property type="entry name" value="OUTER MEMBRANE PROTEIN TOLC"/>
    <property type="match status" value="1"/>
</dbReference>
<feature type="chain" id="PRO_5011616837" evidence="9">
    <location>
        <begin position="22"/>
        <end position="446"/>
    </location>
</feature>
<dbReference type="Proteomes" id="UP000198984">
    <property type="component" value="Unassembled WGS sequence"/>
</dbReference>
<sequence>MNRIIIFMAVLWIAGAGPLLAQDSTTAGLRDKWSLQQCLDYARAHNIQLNSLRLSQASSEQDLLQSRAARLPSLGGTVTQSFTNSKNTNPVVGGFQTQSSLASNYALSSTWILYQGGYLRNDIREKNLLLQAANLNVQQAENDITLQITQAYLNILLAGENIVYVKDLVQTSQAQLQQGQQLFNAGSIARKDLVQLEAQQATDAYSLVVAQNTYRQNLLTLKQVLQLPTAYTFSIVQPDTLRAEKPVPSLEEAQRIALQTRPEVKNGELGVTIAEVGLEKAKAGYKPTLSLGGTLSSGFSDNQSNSYWQQLDNNFYQRAGLTLGIPIFSNRVNKANEARAKIQIDQAKLTLQDTKTVLTQQVEQSYLNLQNAQEQYKAAEKQLVASEEGYRISVEQMKLGAVNVTDLAVQKNLYIQALQAFIQAKYGAILNTRIYEFYIGEPVTND</sequence>
<keyword evidence="11" id="KW-1185">Reference proteome</keyword>
<dbReference type="OrthoDB" id="9811587at2"/>
<dbReference type="GO" id="GO:0015562">
    <property type="term" value="F:efflux transmembrane transporter activity"/>
    <property type="evidence" value="ECO:0007669"/>
    <property type="project" value="InterPro"/>
</dbReference>
<feature type="signal peptide" evidence="9">
    <location>
        <begin position="1"/>
        <end position="21"/>
    </location>
</feature>
<keyword evidence="5" id="KW-0812">Transmembrane</keyword>
<dbReference type="InterPro" id="IPR003423">
    <property type="entry name" value="OMP_efflux"/>
</dbReference>
<evidence type="ECO:0000256" key="8">
    <source>
        <dbReference type="SAM" id="Coils"/>
    </source>
</evidence>
<comment type="similarity">
    <text evidence="2">Belongs to the outer membrane factor (OMF) (TC 1.B.17) family.</text>
</comment>
<accession>A0A1H7S4N5</accession>
<feature type="coiled-coil region" evidence="8">
    <location>
        <begin position="355"/>
        <end position="389"/>
    </location>
</feature>
<protein>
    <submittedName>
        <fullName evidence="10">Outer membrane protein</fullName>
    </submittedName>
</protein>
<keyword evidence="6" id="KW-0472">Membrane</keyword>
<keyword evidence="4" id="KW-1134">Transmembrane beta strand</keyword>
<dbReference type="RefSeq" id="WP_089911931.1">
    <property type="nucleotide sequence ID" value="NZ_FOBB01000002.1"/>
</dbReference>
<evidence type="ECO:0000256" key="9">
    <source>
        <dbReference type="SAM" id="SignalP"/>
    </source>
</evidence>
<dbReference type="GO" id="GO:0009279">
    <property type="term" value="C:cell outer membrane"/>
    <property type="evidence" value="ECO:0007669"/>
    <property type="project" value="UniProtKB-SubCell"/>
</dbReference>
<evidence type="ECO:0000313" key="11">
    <source>
        <dbReference type="Proteomes" id="UP000198984"/>
    </source>
</evidence>
<dbReference type="PANTHER" id="PTHR30026:SF20">
    <property type="entry name" value="OUTER MEMBRANE PROTEIN TOLC"/>
    <property type="match status" value="1"/>
</dbReference>
<evidence type="ECO:0000256" key="2">
    <source>
        <dbReference type="ARBA" id="ARBA00007613"/>
    </source>
</evidence>
<keyword evidence="7" id="KW-0998">Cell outer membrane</keyword>
<name>A0A1H7S4N5_9BACT</name>
<dbReference type="EMBL" id="FOBB01000002">
    <property type="protein sequence ID" value="SEL67483.1"/>
    <property type="molecule type" value="Genomic_DNA"/>
</dbReference>
<dbReference type="GO" id="GO:0015288">
    <property type="term" value="F:porin activity"/>
    <property type="evidence" value="ECO:0007669"/>
    <property type="project" value="TreeGrafter"/>
</dbReference>
<proteinExistence type="inferred from homology"/>
<dbReference type="STRING" id="573321.SAMN04488505_102822"/>
<evidence type="ECO:0000256" key="4">
    <source>
        <dbReference type="ARBA" id="ARBA00022452"/>
    </source>
</evidence>